<dbReference type="PANTHER" id="PTHR46197:SF3">
    <property type="entry name" value="AB HYDROLASE-1 DOMAIN-CONTAINING PROTEIN"/>
    <property type="match status" value="1"/>
</dbReference>
<evidence type="ECO:0000313" key="6">
    <source>
        <dbReference type="Proteomes" id="UP001497623"/>
    </source>
</evidence>
<accession>A0AAV2RNN2</accession>
<comment type="subcellular location">
    <subcellularLocation>
        <location evidence="1">Cytoplasm</location>
    </subcellularLocation>
</comment>
<dbReference type="Pfam" id="PF00561">
    <property type="entry name" value="Abhydrolase_1"/>
    <property type="match status" value="1"/>
</dbReference>
<organism evidence="5 6">
    <name type="scientific">Meganyctiphanes norvegica</name>
    <name type="common">Northern krill</name>
    <name type="synonym">Thysanopoda norvegica</name>
    <dbReference type="NCBI Taxonomy" id="48144"/>
    <lineage>
        <taxon>Eukaryota</taxon>
        <taxon>Metazoa</taxon>
        <taxon>Ecdysozoa</taxon>
        <taxon>Arthropoda</taxon>
        <taxon>Crustacea</taxon>
        <taxon>Multicrustacea</taxon>
        <taxon>Malacostraca</taxon>
        <taxon>Eumalacostraca</taxon>
        <taxon>Eucarida</taxon>
        <taxon>Euphausiacea</taxon>
        <taxon>Euphausiidae</taxon>
        <taxon>Meganyctiphanes</taxon>
    </lineage>
</organism>
<name>A0AAV2RNN2_MEGNR</name>
<dbReference type="Gene3D" id="3.40.50.1820">
    <property type="entry name" value="alpha/beta hydrolase"/>
    <property type="match status" value="1"/>
</dbReference>
<proteinExistence type="inferred from homology"/>
<comment type="caution">
    <text evidence="5">The sequence shown here is derived from an EMBL/GenBank/DDBJ whole genome shotgun (WGS) entry which is preliminary data.</text>
</comment>
<gene>
    <name evidence="5" type="ORF">MNOR_LOCUS26596</name>
</gene>
<evidence type="ECO:0000313" key="5">
    <source>
        <dbReference type="EMBL" id="CAL4130559.1"/>
    </source>
</evidence>
<evidence type="ECO:0000256" key="3">
    <source>
        <dbReference type="ARBA" id="ARBA00037942"/>
    </source>
</evidence>
<evidence type="ECO:0000259" key="4">
    <source>
        <dbReference type="Pfam" id="PF00561"/>
    </source>
</evidence>
<sequence length="290" mass="31087">MAPKLPVIISRGLMLIMALAAVCLVISAVTTTQRKDKLGDVVLQSANVVKRATTGKTMGSPEFWRNVNLQAEEIPAAVSEAAKKVVVNTHSINIMGADTFYRSAEPPAGVQSSGEVVVLLHGAAFKSKTWLDLGTIHNLTAMGHGVFAIDLPGYGESRSSKISGSNEDYLAQLVEKLGVIHPILLSPSMSGGFSIPFLLKFPDALSGYVPVAPVGSNSVVSKASQLALPTHVIQNVKNRGLYSDHFFKIAMSHAVELPNAGHPAYLDQPKMFHTLLYNFIKQVHAHRASN</sequence>
<reference evidence="5 6" key="1">
    <citation type="submission" date="2024-05" db="EMBL/GenBank/DDBJ databases">
        <authorList>
            <person name="Wallberg A."/>
        </authorList>
    </citation>
    <scope>NUCLEOTIDE SEQUENCE [LARGE SCALE GENOMIC DNA]</scope>
</reference>
<comment type="similarity">
    <text evidence="3">Belongs to the AB hydrolase superfamily. ABHD14 family.</text>
</comment>
<protein>
    <recommendedName>
        <fullName evidence="4">AB hydrolase-1 domain-containing protein</fullName>
    </recommendedName>
</protein>
<dbReference type="InterPro" id="IPR029058">
    <property type="entry name" value="AB_hydrolase_fold"/>
</dbReference>
<dbReference type="AlphaFoldDB" id="A0AAV2RNN2"/>
<keyword evidence="6" id="KW-1185">Reference proteome</keyword>
<dbReference type="Proteomes" id="UP001497623">
    <property type="component" value="Unassembled WGS sequence"/>
</dbReference>
<feature type="domain" description="AB hydrolase-1" evidence="4">
    <location>
        <begin position="116"/>
        <end position="222"/>
    </location>
</feature>
<feature type="non-terminal residue" evidence="5">
    <location>
        <position position="290"/>
    </location>
</feature>
<dbReference type="PANTHER" id="PTHR46197">
    <property type="entry name" value="PROTEIN ABHD14B-LIKE"/>
    <property type="match status" value="1"/>
</dbReference>
<dbReference type="EMBL" id="CAXKWB010026780">
    <property type="protein sequence ID" value="CAL4130559.1"/>
    <property type="molecule type" value="Genomic_DNA"/>
</dbReference>
<dbReference type="InterPro" id="IPR000073">
    <property type="entry name" value="AB_hydrolase_1"/>
</dbReference>
<evidence type="ECO:0000256" key="2">
    <source>
        <dbReference type="ARBA" id="ARBA00022490"/>
    </source>
</evidence>
<dbReference type="SUPFAM" id="SSF53474">
    <property type="entry name" value="alpha/beta-Hydrolases"/>
    <property type="match status" value="1"/>
</dbReference>
<keyword evidence="2" id="KW-0963">Cytoplasm</keyword>
<dbReference type="GO" id="GO:0005737">
    <property type="term" value="C:cytoplasm"/>
    <property type="evidence" value="ECO:0007669"/>
    <property type="project" value="UniProtKB-SubCell"/>
</dbReference>
<evidence type="ECO:0000256" key="1">
    <source>
        <dbReference type="ARBA" id="ARBA00004496"/>
    </source>
</evidence>